<evidence type="ECO:0000256" key="2">
    <source>
        <dbReference type="ARBA" id="ARBA00022723"/>
    </source>
</evidence>
<dbReference type="InterPro" id="IPR036849">
    <property type="entry name" value="Enolase-like_C_sf"/>
</dbReference>
<dbReference type="Proteomes" id="UP001372834">
    <property type="component" value="Unassembled WGS sequence"/>
</dbReference>
<reference evidence="5 6" key="1">
    <citation type="submission" date="2023-10" db="EMBL/GenBank/DDBJ databases">
        <title>Genomes of two closely related lineages of the louse Polyplax serrata with different host specificities.</title>
        <authorList>
            <person name="Martinu J."/>
            <person name="Tarabai H."/>
            <person name="Stefka J."/>
            <person name="Hypsa V."/>
        </authorList>
    </citation>
    <scope>NUCLEOTIDE SEQUENCE [LARGE SCALE GENOMIC DNA]</scope>
    <source>
        <strain evidence="5">HR10_N</strain>
    </source>
</reference>
<accession>A0AAN8S2W6</accession>
<evidence type="ECO:0000259" key="4">
    <source>
        <dbReference type="SMART" id="SM00922"/>
    </source>
</evidence>
<gene>
    <name evidence="5" type="ORF">RUM43_005456</name>
</gene>
<dbReference type="EMBL" id="JAWJWE010000037">
    <property type="protein sequence ID" value="KAK6625165.1"/>
    <property type="molecule type" value="Genomic_DNA"/>
</dbReference>
<dbReference type="InterPro" id="IPR013341">
    <property type="entry name" value="Mandelate_racemase_N_dom"/>
</dbReference>
<dbReference type="Gene3D" id="3.20.20.120">
    <property type="entry name" value="Enolase-like C-terminal domain"/>
    <property type="match status" value="1"/>
</dbReference>
<dbReference type="AlphaFoldDB" id="A0AAN8S2W6"/>
<dbReference type="InterPro" id="IPR018110">
    <property type="entry name" value="Mandel_Rmase/mucon_lact_enz_CS"/>
</dbReference>
<keyword evidence="2" id="KW-0479">Metal-binding</keyword>
<dbReference type="InterPro" id="IPR013342">
    <property type="entry name" value="Mandelate_racemase_C"/>
</dbReference>
<sequence length="466" mass="53268">MRKPQSEREFSLNQHTDPDYSCAYVIIGTKNGRKGYGLTFTLGNGTEIVVQAVHSMAHLILKKNAGRIFQDFARTWRELTSDSQLRWVGPEKGVVHLATAAIVNALWDLWARLEKKPLWRLLCDMDPETLVSTIDFRYITDLVTPDECVQFLNESRHLRQTREEELKSRGYPAYTTQVGWLGYSHDKTEALCKEFMKKGFSAFKIKVGKDVTEDIKRCQLVRRVIGPDNLLASKIITIMLDANQKWDVEEALTWMRHLTDFKPFWIEEPTSPDDILGHVTISKIKERSKAVVIGRWGLGVTRKNILLSANSAQFSSQQSLNPLGVKVATGEMCANRVMFKQFLQAGGVQICQIDSARIGGVNEILAVYFMAKKLNVPVCPHAGGVGLCEMVRHLQFFDYICLTGSTEDRMIEFVDQQHEHFEDPALVRMGMYQLPEVPGYSCKFKDDVFEMYQFPNGKKWRELRKT</sequence>
<keyword evidence="3" id="KW-0460">Magnesium</keyword>
<dbReference type="PROSITE" id="PS00909">
    <property type="entry name" value="MR_MLE_2"/>
    <property type="match status" value="1"/>
</dbReference>
<dbReference type="Pfam" id="PF02746">
    <property type="entry name" value="MR_MLE_N"/>
    <property type="match status" value="1"/>
</dbReference>
<feature type="domain" description="Mandelate racemase/muconate lactonizing enzyme C-terminal" evidence="4">
    <location>
        <begin position="185"/>
        <end position="285"/>
    </location>
</feature>
<evidence type="ECO:0000313" key="5">
    <source>
        <dbReference type="EMBL" id="KAK6625165.1"/>
    </source>
</evidence>
<dbReference type="Pfam" id="PF13378">
    <property type="entry name" value="MR_MLE_C"/>
    <property type="match status" value="2"/>
</dbReference>
<dbReference type="Gene3D" id="3.30.390.10">
    <property type="entry name" value="Enolase-like, N-terminal domain"/>
    <property type="match status" value="1"/>
</dbReference>
<comment type="cofactor">
    <cofactor evidence="1">
        <name>Mg(2+)</name>
        <dbReference type="ChEBI" id="CHEBI:18420"/>
    </cofactor>
</comment>
<evidence type="ECO:0000313" key="6">
    <source>
        <dbReference type="Proteomes" id="UP001372834"/>
    </source>
</evidence>
<dbReference type="InterPro" id="IPR029017">
    <property type="entry name" value="Enolase-like_N"/>
</dbReference>
<name>A0AAN8S2W6_POLSC</name>
<dbReference type="GO" id="GO:0016836">
    <property type="term" value="F:hydro-lyase activity"/>
    <property type="evidence" value="ECO:0007669"/>
    <property type="project" value="TreeGrafter"/>
</dbReference>
<dbReference type="SUPFAM" id="SSF51604">
    <property type="entry name" value="Enolase C-terminal domain-like"/>
    <property type="match status" value="2"/>
</dbReference>
<dbReference type="SMART" id="SM00922">
    <property type="entry name" value="MR_MLE"/>
    <property type="match status" value="1"/>
</dbReference>
<comment type="caution">
    <text evidence="5">The sequence shown here is derived from an EMBL/GenBank/DDBJ whole genome shotgun (WGS) entry which is preliminary data.</text>
</comment>
<dbReference type="GO" id="GO:0000287">
    <property type="term" value="F:magnesium ion binding"/>
    <property type="evidence" value="ECO:0007669"/>
    <property type="project" value="TreeGrafter"/>
</dbReference>
<organism evidence="5 6">
    <name type="scientific">Polyplax serrata</name>
    <name type="common">Common mouse louse</name>
    <dbReference type="NCBI Taxonomy" id="468196"/>
    <lineage>
        <taxon>Eukaryota</taxon>
        <taxon>Metazoa</taxon>
        <taxon>Ecdysozoa</taxon>
        <taxon>Arthropoda</taxon>
        <taxon>Hexapoda</taxon>
        <taxon>Insecta</taxon>
        <taxon>Pterygota</taxon>
        <taxon>Neoptera</taxon>
        <taxon>Paraneoptera</taxon>
        <taxon>Psocodea</taxon>
        <taxon>Troctomorpha</taxon>
        <taxon>Phthiraptera</taxon>
        <taxon>Anoplura</taxon>
        <taxon>Polyplacidae</taxon>
        <taxon>Polyplax</taxon>
    </lineage>
</organism>
<dbReference type="GO" id="GO:0016052">
    <property type="term" value="P:carbohydrate catabolic process"/>
    <property type="evidence" value="ECO:0007669"/>
    <property type="project" value="TreeGrafter"/>
</dbReference>
<dbReference type="InterPro" id="IPR046945">
    <property type="entry name" value="RHMD-like"/>
</dbReference>
<protein>
    <recommendedName>
        <fullName evidence="4">Mandelate racemase/muconate lactonizing enzyme C-terminal domain-containing protein</fullName>
    </recommendedName>
</protein>
<dbReference type="PANTHER" id="PTHR13794:SF58">
    <property type="entry name" value="MITOCHONDRIAL ENOLASE SUPERFAMILY MEMBER 1"/>
    <property type="match status" value="1"/>
</dbReference>
<dbReference type="GO" id="GO:0009063">
    <property type="term" value="P:amino acid catabolic process"/>
    <property type="evidence" value="ECO:0007669"/>
    <property type="project" value="InterPro"/>
</dbReference>
<evidence type="ECO:0000256" key="3">
    <source>
        <dbReference type="ARBA" id="ARBA00022842"/>
    </source>
</evidence>
<dbReference type="InterPro" id="IPR029065">
    <property type="entry name" value="Enolase_C-like"/>
</dbReference>
<dbReference type="PANTHER" id="PTHR13794">
    <property type="entry name" value="ENOLASE SUPERFAMILY, MANDELATE RACEMASE"/>
    <property type="match status" value="1"/>
</dbReference>
<evidence type="ECO:0000256" key="1">
    <source>
        <dbReference type="ARBA" id="ARBA00001946"/>
    </source>
</evidence>
<dbReference type="SUPFAM" id="SSF54826">
    <property type="entry name" value="Enolase N-terminal domain-like"/>
    <property type="match status" value="1"/>
</dbReference>
<proteinExistence type="predicted"/>